<accession>A0A0R0DFQ1</accession>
<gene>
    <name evidence="1" type="ORF">ABB28_01320</name>
</gene>
<proteinExistence type="predicted"/>
<sequence>MSDAPARFAEAEPRFESCLHRIASRSLPEARSAALCLMEVAADTCAGGDDPWCIDALLRSATDVIPRAREQFAAKLEPGPPPLATYRSLDQLRRDIHAEFRSRTVFQDAMQRMEIEFGDLTGLDLQAQRAPLTVGNVLQLLRDSDSGSGRGERVGASSMERFDWAARATGLQLGDLLESIGREVINARPEHYRESLGEELSQWVQRNFASDAAEPITAHQRRHLVGLMLEGINARIAAGTTGDLDTAG</sequence>
<comment type="caution">
    <text evidence="1">The sequence shown here is derived from an EMBL/GenBank/DDBJ whole genome shotgun (WGS) entry which is preliminary data.</text>
</comment>
<evidence type="ECO:0000313" key="1">
    <source>
        <dbReference type="EMBL" id="KRG77047.1"/>
    </source>
</evidence>
<dbReference type="PATRIC" id="fig|517011.3.peg.2026"/>
<keyword evidence="2" id="KW-1185">Reference proteome</keyword>
<dbReference type="EMBL" id="LDJK01000005">
    <property type="protein sequence ID" value="KRG77047.1"/>
    <property type="molecule type" value="Genomic_DNA"/>
</dbReference>
<dbReference type="Proteomes" id="UP000051386">
    <property type="component" value="Unassembled WGS sequence"/>
</dbReference>
<reference evidence="1 2" key="1">
    <citation type="submission" date="2015-05" db="EMBL/GenBank/DDBJ databases">
        <title>Genome sequencing and analysis of members of genus Stenotrophomonas.</title>
        <authorList>
            <person name="Patil P.P."/>
            <person name="Midha S."/>
            <person name="Patil P.B."/>
        </authorList>
    </citation>
    <scope>NUCLEOTIDE SEQUENCE [LARGE SCALE GENOMIC DNA]</scope>
    <source>
        <strain evidence="1 2">DSM 21508</strain>
    </source>
</reference>
<dbReference type="AlphaFoldDB" id="A0A0R0DFQ1"/>
<organism evidence="1 2">
    <name type="scientific">Stenotrophomonas chelatiphaga</name>
    <dbReference type="NCBI Taxonomy" id="517011"/>
    <lineage>
        <taxon>Bacteria</taxon>
        <taxon>Pseudomonadati</taxon>
        <taxon>Pseudomonadota</taxon>
        <taxon>Gammaproteobacteria</taxon>
        <taxon>Lysobacterales</taxon>
        <taxon>Lysobacteraceae</taxon>
        <taxon>Stenotrophomonas</taxon>
    </lineage>
</organism>
<evidence type="ECO:0000313" key="2">
    <source>
        <dbReference type="Proteomes" id="UP000051386"/>
    </source>
</evidence>
<name>A0A0R0DFQ1_9GAMM</name>
<protein>
    <submittedName>
        <fullName evidence="1">Uncharacterized protein</fullName>
    </submittedName>
</protein>
<dbReference type="RefSeq" id="WP_057506899.1">
    <property type="nucleotide sequence ID" value="NZ_LDJK01000005.1"/>
</dbReference>